<evidence type="ECO:0000313" key="3">
    <source>
        <dbReference type="Proteomes" id="UP000054408"/>
    </source>
</evidence>
<evidence type="ECO:0000256" key="1">
    <source>
        <dbReference type="SAM" id="Phobius"/>
    </source>
</evidence>
<accession>A0A0L0D283</accession>
<dbReference type="RefSeq" id="XP_013760604.1">
    <property type="nucleotide sequence ID" value="XM_013905150.1"/>
</dbReference>
<dbReference type="EMBL" id="GL349442">
    <property type="protein sequence ID" value="KNC46311.1"/>
    <property type="molecule type" value="Genomic_DNA"/>
</dbReference>
<dbReference type="GeneID" id="25562415"/>
<proteinExistence type="predicted"/>
<sequence>MQAVRTAVFSVMAGGVGFCVYQYFGGRFHVPPDSYGLVVRNGVLKPHAYGPGYHHCLPVMGEKAVLIDAAPVPCTTLIDGPLGPIPLSMRASYTASLDLAGVVPLYRALGKDAINPAIARDAVARAAGEQLNYAAALVASYRPGPAAPSRRGRGAVRKMSRGSQGKVVHDLAATYATQATDHTAGSVEDQLARAKLVALFAQCVERAANPRNSRVAISDLALVPETQE</sequence>
<reference evidence="2 3" key="1">
    <citation type="submission" date="2010-05" db="EMBL/GenBank/DDBJ databases">
        <title>The Genome Sequence of Thecamonas trahens ATCC 50062.</title>
        <authorList>
            <consortium name="The Broad Institute Genome Sequencing Platform"/>
            <person name="Russ C."/>
            <person name="Cuomo C."/>
            <person name="Shea T."/>
            <person name="Young S.K."/>
            <person name="Zeng Q."/>
            <person name="Koehrsen M."/>
            <person name="Haas B."/>
            <person name="Borodovsky M."/>
            <person name="Guigo R."/>
            <person name="Alvarado L."/>
            <person name="Berlin A."/>
            <person name="Bochicchio J."/>
            <person name="Borenstein D."/>
            <person name="Chapman S."/>
            <person name="Chen Z."/>
            <person name="Freedman E."/>
            <person name="Gellesch M."/>
            <person name="Goldberg J."/>
            <person name="Griggs A."/>
            <person name="Gujja S."/>
            <person name="Heilman E."/>
            <person name="Heiman D."/>
            <person name="Hepburn T."/>
            <person name="Howarth C."/>
            <person name="Jen D."/>
            <person name="Larson L."/>
            <person name="Mehta T."/>
            <person name="Park D."/>
            <person name="Pearson M."/>
            <person name="Roberts A."/>
            <person name="Saif S."/>
            <person name="Shenoy N."/>
            <person name="Sisk P."/>
            <person name="Stolte C."/>
            <person name="Sykes S."/>
            <person name="Thomson T."/>
            <person name="Walk T."/>
            <person name="White J."/>
            <person name="Yandava C."/>
            <person name="Burger G."/>
            <person name="Gray M.W."/>
            <person name="Holland P.W.H."/>
            <person name="King N."/>
            <person name="Lang F.B.F."/>
            <person name="Roger A.J."/>
            <person name="Ruiz-Trillo I."/>
            <person name="Lander E."/>
            <person name="Nusbaum C."/>
        </authorList>
    </citation>
    <scope>NUCLEOTIDE SEQUENCE [LARGE SCALE GENOMIC DNA]</scope>
    <source>
        <strain evidence="2 3">ATCC 50062</strain>
    </source>
</reference>
<keyword evidence="1" id="KW-0472">Membrane</keyword>
<organism evidence="2 3">
    <name type="scientific">Thecamonas trahens ATCC 50062</name>
    <dbReference type="NCBI Taxonomy" id="461836"/>
    <lineage>
        <taxon>Eukaryota</taxon>
        <taxon>Apusozoa</taxon>
        <taxon>Apusomonadida</taxon>
        <taxon>Apusomonadidae</taxon>
        <taxon>Thecamonas</taxon>
    </lineage>
</organism>
<evidence type="ECO:0000313" key="2">
    <source>
        <dbReference type="EMBL" id="KNC46311.1"/>
    </source>
</evidence>
<dbReference type="Proteomes" id="UP000054408">
    <property type="component" value="Unassembled WGS sequence"/>
</dbReference>
<keyword evidence="1" id="KW-1133">Transmembrane helix</keyword>
<name>A0A0L0D283_THETB</name>
<protein>
    <recommendedName>
        <fullName evidence="4">Band 7 domain-containing protein</fullName>
    </recommendedName>
</protein>
<feature type="transmembrane region" description="Helical" evidence="1">
    <location>
        <begin position="7"/>
        <end position="24"/>
    </location>
</feature>
<keyword evidence="3" id="KW-1185">Reference proteome</keyword>
<dbReference type="AlphaFoldDB" id="A0A0L0D283"/>
<evidence type="ECO:0008006" key="4">
    <source>
        <dbReference type="Google" id="ProtNLM"/>
    </source>
</evidence>
<keyword evidence="1" id="KW-0812">Transmembrane</keyword>
<gene>
    <name evidence="2" type="ORF">AMSG_02762</name>
</gene>